<gene>
    <name evidence="2" type="ORF">CCHL11_06405</name>
</gene>
<feature type="compositionally biased region" description="Pro residues" evidence="1">
    <location>
        <begin position="22"/>
        <end position="34"/>
    </location>
</feature>
<organism evidence="2 3">
    <name type="scientific">Colletotrichum chlorophyti</name>
    <dbReference type="NCBI Taxonomy" id="708187"/>
    <lineage>
        <taxon>Eukaryota</taxon>
        <taxon>Fungi</taxon>
        <taxon>Dikarya</taxon>
        <taxon>Ascomycota</taxon>
        <taxon>Pezizomycotina</taxon>
        <taxon>Sordariomycetes</taxon>
        <taxon>Hypocreomycetidae</taxon>
        <taxon>Glomerellales</taxon>
        <taxon>Glomerellaceae</taxon>
        <taxon>Colletotrichum</taxon>
    </lineage>
</organism>
<dbReference type="Proteomes" id="UP000186583">
    <property type="component" value="Unassembled WGS sequence"/>
</dbReference>
<dbReference type="AlphaFoldDB" id="A0A1Q8RQD2"/>
<proteinExistence type="predicted"/>
<evidence type="ECO:0000313" key="2">
    <source>
        <dbReference type="EMBL" id="OLN86383.1"/>
    </source>
</evidence>
<evidence type="ECO:0000313" key="3">
    <source>
        <dbReference type="Proteomes" id="UP000186583"/>
    </source>
</evidence>
<sequence>MSPDEAQAHKRTASSTSALQTTPPPSKRPTPAIPPSRRDFPHAVALVLHRDGGDDDVSSVTSVVSVHASLADANDEVRRLATEHLAPVPPASDVSPVRWDAPDGAACWVELHAVKPRSIGPRGAAVQTGAETQKKLYDAEEGEDPDMDDDEQDEEGHYD</sequence>
<comment type="caution">
    <text evidence="2">The sequence shown here is derived from an EMBL/GenBank/DDBJ whole genome shotgun (WGS) entry which is preliminary data.</text>
</comment>
<feature type="region of interest" description="Disordered" evidence="1">
    <location>
        <begin position="1"/>
        <end position="40"/>
    </location>
</feature>
<dbReference type="OrthoDB" id="5058048at2759"/>
<feature type="compositionally biased region" description="Acidic residues" evidence="1">
    <location>
        <begin position="139"/>
        <end position="159"/>
    </location>
</feature>
<protein>
    <submittedName>
        <fullName evidence="2">Uncharacterized protein</fullName>
    </submittedName>
</protein>
<evidence type="ECO:0000256" key="1">
    <source>
        <dbReference type="SAM" id="MobiDB-lite"/>
    </source>
</evidence>
<name>A0A1Q8RQD2_9PEZI</name>
<reference evidence="2 3" key="1">
    <citation type="submission" date="2016-11" db="EMBL/GenBank/DDBJ databases">
        <title>Draft Genome Assembly of Colletotrichum chlorophyti a pathogen of herbaceous plants.</title>
        <authorList>
            <person name="Gan P."/>
            <person name="Narusaka M."/>
            <person name="Tsushima A."/>
            <person name="Narusaka Y."/>
            <person name="Takano Y."/>
            <person name="Shirasu K."/>
        </authorList>
    </citation>
    <scope>NUCLEOTIDE SEQUENCE [LARGE SCALE GENOMIC DNA]</scope>
    <source>
        <strain evidence="2 3">NTL11</strain>
    </source>
</reference>
<dbReference type="EMBL" id="MPGH01000130">
    <property type="protein sequence ID" value="OLN86383.1"/>
    <property type="molecule type" value="Genomic_DNA"/>
</dbReference>
<keyword evidence="3" id="KW-1185">Reference proteome</keyword>
<feature type="region of interest" description="Disordered" evidence="1">
    <location>
        <begin position="117"/>
        <end position="159"/>
    </location>
</feature>
<accession>A0A1Q8RQD2</accession>